<keyword evidence="6 11" id="KW-0812">Transmembrane</keyword>
<evidence type="ECO:0000256" key="11">
    <source>
        <dbReference type="SAM" id="Phobius"/>
    </source>
</evidence>
<keyword evidence="7 12" id="KW-0732">Signal</keyword>
<evidence type="ECO:0000256" key="1">
    <source>
        <dbReference type="ARBA" id="ARBA00004167"/>
    </source>
</evidence>
<evidence type="ECO:0000256" key="3">
    <source>
        <dbReference type="ARBA" id="ARBA00012544"/>
    </source>
</evidence>
<feature type="transmembrane region" description="Helical" evidence="11">
    <location>
        <begin position="586"/>
        <end position="606"/>
    </location>
</feature>
<evidence type="ECO:0000256" key="10">
    <source>
        <dbReference type="ARBA" id="ARBA00047475"/>
    </source>
</evidence>
<organism evidence="13 14">
    <name type="scientific">Caenorhabditis briggsae</name>
    <dbReference type="NCBI Taxonomy" id="6238"/>
    <lineage>
        <taxon>Eukaryota</taxon>
        <taxon>Metazoa</taxon>
        <taxon>Ecdysozoa</taxon>
        <taxon>Nematoda</taxon>
        <taxon>Chromadorea</taxon>
        <taxon>Rhabditida</taxon>
        <taxon>Rhabditina</taxon>
        <taxon>Rhabditomorpha</taxon>
        <taxon>Rhabditoidea</taxon>
        <taxon>Rhabditidae</taxon>
        <taxon>Peloderinae</taxon>
        <taxon>Caenorhabditis</taxon>
    </lineage>
</organism>
<accession>A0AAE8ZU31</accession>
<reference evidence="13 14" key="1">
    <citation type="submission" date="2022-05" db="EMBL/GenBank/DDBJ databases">
        <title>Chromosome-level reference genomes for two strains of Caenorhabditis briggsae: an improved platform for comparative genomics.</title>
        <authorList>
            <person name="Stevens L."/>
            <person name="Andersen E.C."/>
        </authorList>
    </citation>
    <scope>NUCLEOTIDE SEQUENCE [LARGE SCALE GENOMIC DNA]</scope>
    <source>
        <strain evidence="13">QX1410_ONT</strain>
        <tissue evidence="13">Whole-organism</tissue>
    </source>
</reference>
<dbReference type="SUPFAM" id="SSF53756">
    <property type="entry name" value="UDP-Glycosyltransferase/glycogen phosphorylase"/>
    <property type="match status" value="1"/>
</dbReference>
<dbReference type="PANTHER" id="PTHR48043">
    <property type="entry name" value="EG:EG0003.4 PROTEIN-RELATED"/>
    <property type="match status" value="1"/>
</dbReference>
<dbReference type="CDD" id="cd03784">
    <property type="entry name" value="GT1_Gtf-like"/>
    <property type="match status" value="1"/>
</dbReference>
<dbReference type="Gene3D" id="3.40.50.2000">
    <property type="entry name" value="Glycogen Phosphorylase B"/>
    <property type="match status" value="1"/>
</dbReference>
<evidence type="ECO:0000313" key="13">
    <source>
        <dbReference type="EMBL" id="ULT81378.1"/>
    </source>
</evidence>
<comment type="subcellular location">
    <subcellularLocation>
        <location evidence="1">Membrane</location>
        <topology evidence="1">Single-pass membrane protein</topology>
    </subcellularLocation>
</comment>
<dbReference type="Pfam" id="PF00201">
    <property type="entry name" value="UDPGT"/>
    <property type="match status" value="1"/>
</dbReference>
<dbReference type="EC" id="2.4.1.17" evidence="3"/>
<protein>
    <recommendedName>
        <fullName evidence="3">glucuronosyltransferase</fullName>
        <ecNumber evidence="3">2.4.1.17</ecNumber>
    </recommendedName>
</protein>
<sequence>MRLLLVLALLTQFALSYKILVFSPATSKSHLISNGRLADELAQAGHDVTVLELDFLGISETTNSVKKAKKRIIGGFEQATQFKNVLLGFSETVMEEPSFTDEVKGWWAYQNVYNDLCAEFLENDKVFHELKKENFDGFFAEQINLCGFGYAHALGIQRRFLISSCPFSAPVYDFTGLPMPTSTVPFAADMSDDPSYYERARNFLAAVVTKFEFMMLNSRLHEHFLHKWGADFPSPASIASNVDVIFIATDEVIDISTTTLQTIVHVGGLGVDDDVTEMDKMFSNEMEKGKLGVIYFSLGTIANTTKIDNKVMISVLNIVKKFPDYHFIIRADKYDISTRQHAKEVSNAFVSDWLPQTSLLHHPRLKLFITHSGYNSIVEAARAGIPLINIPFMFDQNLNSRAVEKKGWGIRRLKNQLLSQPEAIEEAINEIIHNKKYSDKAIRIRDLIKSKPLSASQLLVKTTEWAIKNNGLDELKFENRGQTTWTYYNLDVILPILWIVFAFIIPTIFGCMPFAGRSRSPSPEIPEVPRIRVPRAPPQFIGYEVIDRQYLQFNPNPLATQPNTVHVALLNEYHDYLLPRPRPRAVVEPVSFISILFLTTCIYMLYKEIMGFAELYDALGTKSTKKKTANLICLNVRLWQI</sequence>
<keyword evidence="8 11" id="KW-1133">Transmembrane helix</keyword>
<dbReference type="InterPro" id="IPR002213">
    <property type="entry name" value="UDP_glucos_trans"/>
</dbReference>
<evidence type="ECO:0000256" key="12">
    <source>
        <dbReference type="SAM" id="SignalP"/>
    </source>
</evidence>
<evidence type="ECO:0000256" key="6">
    <source>
        <dbReference type="ARBA" id="ARBA00022692"/>
    </source>
</evidence>
<comment type="similarity">
    <text evidence="2">Belongs to the UDP-glycosyltransferase family.</text>
</comment>
<evidence type="ECO:0000256" key="7">
    <source>
        <dbReference type="ARBA" id="ARBA00022729"/>
    </source>
</evidence>
<comment type="catalytic activity">
    <reaction evidence="10">
        <text>glucuronate acceptor + UDP-alpha-D-glucuronate = acceptor beta-D-glucuronoside + UDP + H(+)</text>
        <dbReference type="Rhea" id="RHEA:21032"/>
        <dbReference type="ChEBI" id="CHEBI:15378"/>
        <dbReference type="ChEBI" id="CHEBI:58052"/>
        <dbReference type="ChEBI" id="CHEBI:58223"/>
        <dbReference type="ChEBI" id="CHEBI:132367"/>
        <dbReference type="ChEBI" id="CHEBI:132368"/>
        <dbReference type="EC" id="2.4.1.17"/>
    </reaction>
</comment>
<proteinExistence type="inferred from homology"/>
<dbReference type="InterPro" id="IPR035595">
    <property type="entry name" value="UDP_glycos_trans_CS"/>
</dbReference>
<feature type="chain" id="PRO_5041972909" description="glucuronosyltransferase" evidence="12">
    <location>
        <begin position="17"/>
        <end position="641"/>
    </location>
</feature>
<feature type="transmembrane region" description="Helical" evidence="11">
    <location>
        <begin position="492"/>
        <end position="515"/>
    </location>
</feature>
<evidence type="ECO:0000256" key="4">
    <source>
        <dbReference type="ARBA" id="ARBA00022676"/>
    </source>
</evidence>
<keyword evidence="4" id="KW-0328">Glycosyltransferase</keyword>
<evidence type="ECO:0000256" key="2">
    <source>
        <dbReference type="ARBA" id="ARBA00009995"/>
    </source>
</evidence>
<evidence type="ECO:0000256" key="8">
    <source>
        <dbReference type="ARBA" id="ARBA00022989"/>
    </source>
</evidence>
<name>A0AAE8ZU31_CAEBR</name>
<dbReference type="AlphaFoldDB" id="A0AAE8ZU31"/>
<feature type="signal peptide" evidence="12">
    <location>
        <begin position="1"/>
        <end position="16"/>
    </location>
</feature>
<dbReference type="PANTHER" id="PTHR48043:SF85">
    <property type="entry name" value="UDP-GLUCURONOSYLTRANSFERASE UGT-46-RELATED"/>
    <property type="match status" value="1"/>
</dbReference>
<evidence type="ECO:0000256" key="9">
    <source>
        <dbReference type="ARBA" id="ARBA00023136"/>
    </source>
</evidence>
<dbReference type="EMBL" id="CP090896">
    <property type="protein sequence ID" value="ULT81378.1"/>
    <property type="molecule type" value="Genomic_DNA"/>
</dbReference>
<keyword evidence="5" id="KW-0808">Transferase</keyword>
<dbReference type="PROSITE" id="PS00375">
    <property type="entry name" value="UDPGT"/>
    <property type="match status" value="1"/>
</dbReference>
<evidence type="ECO:0000313" key="14">
    <source>
        <dbReference type="Proteomes" id="UP000827892"/>
    </source>
</evidence>
<evidence type="ECO:0000256" key="5">
    <source>
        <dbReference type="ARBA" id="ARBA00022679"/>
    </source>
</evidence>
<dbReference type="GO" id="GO:0015020">
    <property type="term" value="F:glucuronosyltransferase activity"/>
    <property type="evidence" value="ECO:0007669"/>
    <property type="project" value="UniProtKB-EC"/>
</dbReference>
<keyword evidence="9 11" id="KW-0472">Membrane</keyword>
<gene>
    <name evidence="13" type="ORF">L3Y34_011338</name>
</gene>
<dbReference type="GO" id="GO:0016020">
    <property type="term" value="C:membrane"/>
    <property type="evidence" value="ECO:0007669"/>
    <property type="project" value="UniProtKB-SubCell"/>
</dbReference>
<dbReference type="Proteomes" id="UP000827892">
    <property type="component" value="Chromosome X"/>
</dbReference>
<dbReference type="FunFam" id="3.40.50.2000:FF:000021">
    <property type="entry name" value="UDP-glucuronosyltransferase"/>
    <property type="match status" value="1"/>
</dbReference>
<dbReference type="InterPro" id="IPR050271">
    <property type="entry name" value="UDP-glycosyltransferase"/>
</dbReference>